<protein>
    <submittedName>
        <fullName evidence="3">Vanillate demethylase subunit B</fullName>
    </submittedName>
</protein>
<dbReference type="InterPro" id="IPR017938">
    <property type="entry name" value="Riboflavin_synthase-like_b-brl"/>
</dbReference>
<dbReference type="RefSeq" id="WP_092090213.1">
    <property type="nucleotide sequence ID" value="NZ_FMZW01000072.1"/>
</dbReference>
<feature type="domain" description="FAD-binding FR-type" evidence="2">
    <location>
        <begin position="5"/>
        <end position="107"/>
    </location>
</feature>
<dbReference type="AlphaFoldDB" id="A0A1G7NS19"/>
<dbReference type="InterPro" id="IPR006058">
    <property type="entry name" value="2Fe2S_fd_BS"/>
</dbReference>
<name>A0A1G7NS19_9BRAD</name>
<dbReference type="GO" id="GO:0032259">
    <property type="term" value="P:methylation"/>
    <property type="evidence" value="ECO:0007669"/>
    <property type="project" value="UniProtKB-KW"/>
</dbReference>
<dbReference type="InterPro" id="IPR039261">
    <property type="entry name" value="FNR_nucleotide-bd"/>
</dbReference>
<dbReference type="Pfam" id="PF00111">
    <property type="entry name" value="Fer2"/>
    <property type="match status" value="1"/>
</dbReference>
<gene>
    <name evidence="3" type="ORF">SAMN05216337_107223</name>
</gene>
<keyword evidence="3" id="KW-0489">Methyltransferase</keyword>
<dbReference type="CDD" id="cd06185">
    <property type="entry name" value="PDR_like"/>
    <property type="match status" value="1"/>
</dbReference>
<dbReference type="InterPro" id="IPR036010">
    <property type="entry name" value="2Fe-2S_ferredoxin-like_sf"/>
</dbReference>
<evidence type="ECO:0000313" key="4">
    <source>
        <dbReference type="Proteomes" id="UP000199245"/>
    </source>
</evidence>
<dbReference type="GO" id="GO:0008168">
    <property type="term" value="F:methyltransferase activity"/>
    <property type="evidence" value="ECO:0007669"/>
    <property type="project" value="UniProtKB-KW"/>
</dbReference>
<organism evidence="3 4">
    <name type="scientific">Bradyrhizobium brasilense</name>
    <dbReference type="NCBI Taxonomy" id="1419277"/>
    <lineage>
        <taxon>Bacteria</taxon>
        <taxon>Pseudomonadati</taxon>
        <taxon>Pseudomonadota</taxon>
        <taxon>Alphaproteobacteria</taxon>
        <taxon>Hyphomicrobiales</taxon>
        <taxon>Nitrobacteraceae</taxon>
        <taxon>Bradyrhizobium</taxon>
    </lineage>
</organism>
<evidence type="ECO:0000313" key="3">
    <source>
        <dbReference type="EMBL" id="SDF76737.1"/>
    </source>
</evidence>
<dbReference type="Gene3D" id="3.10.20.30">
    <property type="match status" value="1"/>
</dbReference>
<dbReference type="InterPro" id="IPR012675">
    <property type="entry name" value="Beta-grasp_dom_sf"/>
</dbReference>
<dbReference type="Gene3D" id="3.40.50.80">
    <property type="entry name" value="Nucleotide-binding domain of ferredoxin-NADP reductase (FNR) module"/>
    <property type="match status" value="1"/>
</dbReference>
<dbReference type="InterPro" id="IPR050415">
    <property type="entry name" value="MRET"/>
</dbReference>
<sequence>MRFIESWTSATLVATRDLTPSIREFLIKPENFDGTAYPVGSHINIAVTIDGRPETRSYSLVGEADPAGYRIAVRRAEDSRGGSQYMWSLAPGARLTITSPASLLPIDWARRHYCLIAGGIGITPLIGAAQALARCNADFTLHYAVSSREQAVYLDVLAPLLNERLIVHAGSEGRRLDFDGLFASLSPDALTLLCGPIRMLDAARRAWTGAGRGLSDLRYETFGSSGSLPTEGFRVRLADRSLEIEIPRDRSLLDVLNEAGYEVISDCRRGECGVCAIDLVEIDGDLDHRDVFFSEQQKHANEKICACVSRARGTITVDILHRPDGP</sequence>
<dbReference type="PRINTS" id="PR00409">
    <property type="entry name" value="PHDIOXRDTASE"/>
</dbReference>
<dbReference type="SUPFAM" id="SSF54292">
    <property type="entry name" value="2Fe-2S ferredoxin-like"/>
    <property type="match status" value="1"/>
</dbReference>
<dbReference type="GO" id="GO:0016491">
    <property type="term" value="F:oxidoreductase activity"/>
    <property type="evidence" value="ECO:0007669"/>
    <property type="project" value="InterPro"/>
</dbReference>
<dbReference type="CDD" id="cd00207">
    <property type="entry name" value="fer2"/>
    <property type="match status" value="1"/>
</dbReference>
<evidence type="ECO:0000259" key="1">
    <source>
        <dbReference type="PROSITE" id="PS51085"/>
    </source>
</evidence>
<feature type="domain" description="2Fe-2S ferredoxin-type" evidence="1">
    <location>
        <begin position="233"/>
        <end position="323"/>
    </location>
</feature>
<keyword evidence="3" id="KW-0808">Transferase</keyword>
<dbReference type="InterPro" id="IPR001041">
    <property type="entry name" value="2Fe-2S_ferredoxin-type"/>
</dbReference>
<dbReference type="EMBL" id="FMZW01000072">
    <property type="protein sequence ID" value="SDF76737.1"/>
    <property type="molecule type" value="Genomic_DNA"/>
</dbReference>
<dbReference type="GO" id="GO:0051537">
    <property type="term" value="F:2 iron, 2 sulfur cluster binding"/>
    <property type="evidence" value="ECO:0007669"/>
    <property type="project" value="InterPro"/>
</dbReference>
<dbReference type="PANTHER" id="PTHR47354:SF2">
    <property type="entry name" value="BLR2392 PROTEIN"/>
    <property type="match status" value="1"/>
</dbReference>
<evidence type="ECO:0000259" key="2">
    <source>
        <dbReference type="PROSITE" id="PS51384"/>
    </source>
</evidence>
<reference evidence="3 4" key="1">
    <citation type="submission" date="2016-10" db="EMBL/GenBank/DDBJ databases">
        <authorList>
            <person name="de Groot N.N."/>
        </authorList>
    </citation>
    <scope>NUCLEOTIDE SEQUENCE [LARGE SCALE GENOMIC DNA]</scope>
    <source>
        <strain evidence="3 4">R5</strain>
    </source>
</reference>
<dbReference type="Proteomes" id="UP000199245">
    <property type="component" value="Unassembled WGS sequence"/>
</dbReference>
<dbReference type="InterPro" id="IPR017927">
    <property type="entry name" value="FAD-bd_FR_type"/>
</dbReference>
<dbReference type="InterPro" id="IPR008333">
    <property type="entry name" value="Cbr1-like_FAD-bd_dom"/>
</dbReference>
<proteinExistence type="predicted"/>
<accession>A0A1G7NS19</accession>
<dbReference type="Gene3D" id="2.40.30.10">
    <property type="entry name" value="Translation factors"/>
    <property type="match status" value="1"/>
</dbReference>
<dbReference type="SUPFAM" id="SSF63380">
    <property type="entry name" value="Riboflavin synthase domain-like"/>
    <property type="match status" value="1"/>
</dbReference>
<dbReference type="Pfam" id="PF00970">
    <property type="entry name" value="FAD_binding_6"/>
    <property type="match status" value="1"/>
</dbReference>
<dbReference type="PROSITE" id="PS51384">
    <property type="entry name" value="FAD_FR"/>
    <property type="match status" value="1"/>
</dbReference>
<dbReference type="PROSITE" id="PS00197">
    <property type="entry name" value="2FE2S_FER_1"/>
    <property type="match status" value="1"/>
</dbReference>
<dbReference type="PANTHER" id="PTHR47354">
    <property type="entry name" value="NADH OXIDOREDUCTASE HCR"/>
    <property type="match status" value="1"/>
</dbReference>
<dbReference type="PROSITE" id="PS51085">
    <property type="entry name" value="2FE2S_FER_2"/>
    <property type="match status" value="1"/>
</dbReference>
<dbReference type="SUPFAM" id="SSF52343">
    <property type="entry name" value="Ferredoxin reductase-like, C-terminal NADP-linked domain"/>
    <property type="match status" value="1"/>
</dbReference>